<sequence length="528" mass="56760">MKVLDVNTLQTGIDVTIQDIRSFCEHISAVQRAVRDFSALDDALKGKGGEVIRAFYEECHQPFLIFLHQSLIDYQFQLKDIKAGIQTFEPDDQGFVDEAFLVNDVEEGFNKVERKTMELTDEANSILASVQDIVTVNNITESEVINGVRRGKLRAQEIVEQLHLLDDYGASLLEQTKDALQTMRTYLSDIESKFQSGNLSVRNFNRDALQGMSSYKSMVESIYNQDTADVGLNEETIEGMSLAEIEQLKDAAVKDMDGTTQNIINSAFTDLNNGEIDRATYYSIFTTMKKSTEELSEGELNEEVPETVMEYLFNNKGKIGIDLAVNSTVGAVKFIGHTTTEIGRSVGGIGTSTKSIGRSIGDLGTAIKDSRITKNVGNAVGNVATKTGSVITKTGKFVQGAGKSLGGGFIVASAGVGFYEDVNEKGKTVGEAIAHNGASVVAGIGGSVLGSVGVGLVLASNPVGWAAVAGLVAGATATWLFNYTYDTNKFELQDGLDVVGRKLDNIASDVGEAISGGLNAINPMNWGW</sequence>
<dbReference type="EMBL" id="PDOE01000004">
    <property type="protein sequence ID" value="RKL67267.1"/>
    <property type="molecule type" value="Genomic_DNA"/>
</dbReference>
<protein>
    <recommendedName>
        <fullName evidence="2">LXG domain-containing protein</fullName>
    </recommendedName>
</protein>
<dbReference type="InterPro" id="IPR006829">
    <property type="entry name" value="LXG_dom"/>
</dbReference>
<dbReference type="OrthoDB" id="3261089at2"/>
<comment type="caution">
    <text evidence="3">The sequence shown here is derived from an EMBL/GenBank/DDBJ whole genome shotgun (WGS) entry which is preliminary data.</text>
</comment>
<evidence type="ECO:0000256" key="1">
    <source>
        <dbReference type="ARBA" id="ARBA00034117"/>
    </source>
</evidence>
<feature type="domain" description="LXG" evidence="2">
    <location>
        <begin position="1"/>
        <end position="235"/>
    </location>
</feature>
<dbReference type="PROSITE" id="PS51756">
    <property type="entry name" value="LXG"/>
    <property type="match status" value="1"/>
</dbReference>
<dbReference type="AlphaFoldDB" id="A0A3A9K3Q0"/>
<comment type="similarity">
    <text evidence="1">In the N-terminal section; belongs to the LXG family.</text>
</comment>
<evidence type="ECO:0000259" key="2">
    <source>
        <dbReference type="PROSITE" id="PS51756"/>
    </source>
</evidence>
<accession>A0A3A9K3Q0</accession>
<keyword evidence="4" id="KW-1185">Reference proteome</keyword>
<evidence type="ECO:0000313" key="4">
    <source>
        <dbReference type="Proteomes" id="UP000281498"/>
    </source>
</evidence>
<name>A0A3A9K3Q0_9BACI</name>
<evidence type="ECO:0000313" key="3">
    <source>
        <dbReference type="EMBL" id="RKL67267.1"/>
    </source>
</evidence>
<organism evidence="3 4">
    <name type="scientific">Salipaludibacillus neizhouensis</name>
    <dbReference type="NCBI Taxonomy" id="885475"/>
    <lineage>
        <taxon>Bacteria</taxon>
        <taxon>Bacillati</taxon>
        <taxon>Bacillota</taxon>
        <taxon>Bacilli</taxon>
        <taxon>Bacillales</taxon>
        <taxon>Bacillaceae</taxon>
    </lineage>
</organism>
<dbReference type="Pfam" id="PF04740">
    <property type="entry name" value="LXG"/>
    <property type="match status" value="1"/>
</dbReference>
<reference evidence="3 4" key="1">
    <citation type="submission" date="2017-10" db="EMBL/GenBank/DDBJ databases">
        <title>Bacillus sp. nov., a halophilic bacterium isolated from a Keqin Lake.</title>
        <authorList>
            <person name="Wang H."/>
        </authorList>
    </citation>
    <scope>NUCLEOTIDE SEQUENCE [LARGE SCALE GENOMIC DNA]</scope>
    <source>
        <strain evidence="3 4">KCTC 13187</strain>
    </source>
</reference>
<gene>
    <name evidence="3" type="ORF">CR203_12225</name>
</gene>
<proteinExistence type="inferred from homology"/>
<dbReference type="RefSeq" id="WP_110937246.1">
    <property type="nucleotide sequence ID" value="NZ_KZ614146.1"/>
</dbReference>
<dbReference type="Proteomes" id="UP000281498">
    <property type="component" value="Unassembled WGS sequence"/>
</dbReference>